<keyword evidence="3" id="KW-1185">Reference proteome</keyword>
<dbReference type="AlphaFoldDB" id="A0A084VE93"/>
<reference evidence="2" key="2">
    <citation type="submission" date="2020-05" db="UniProtKB">
        <authorList>
            <consortium name="EnsemblMetazoa"/>
        </authorList>
    </citation>
    <scope>IDENTIFICATION</scope>
</reference>
<proteinExistence type="predicted"/>
<organism evidence="1">
    <name type="scientific">Anopheles sinensis</name>
    <name type="common">Mosquito</name>
    <dbReference type="NCBI Taxonomy" id="74873"/>
    <lineage>
        <taxon>Eukaryota</taxon>
        <taxon>Metazoa</taxon>
        <taxon>Ecdysozoa</taxon>
        <taxon>Arthropoda</taxon>
        <taxon>Hexapoda</taxon>
        <taxon>Insecta</taxon>
        <taxon>Pterygota</taxon>
        <taxon>Neoptera</taxon>
        <taxon>Endopterygota</taxon>
        <taxon>Diptera</taxon>
        <taxon>Nematocera</taxon>
        <taxon>Culicoidea</taxon>
        <taxon>Culicidae</taxon>
        <taxon>Anophelinae</taxon>
        <taxon>Anopheles</taxon>
    </lineage>
</organism>
<dbReference type="EnsemblMetazoa" id="ASIC003407-RA">
    <property type="protein sequence ID" value="ASIC003407-PA"/>
    <property type="gene ID" value="ASIC003407"/>
</dbReference>
<evidence type="ECO:0000313" key="3">
    <source>
        <dbReference type="Proteomes" id="UP000030765"/>
    </source>
</evidence>
<dbReference type="EMBL" id="ATLV01012258">
    <property type="status" value="NOT_ANNOTATED_CDS"/>
    <property type="molecule type" value="Genomic_DNA"/>
</dbReference>
<reference evidence="1 3" key="1">
    <citation type="journal article" date="2014" name="BMC Genomics">
        <title>Genome sequence of Anopheles sinensis provides insight into genetics basis of mosquito competence for malaria parasites.</title>
        <authorList>
            <person name="Zhou D."/>
            <person name="Zhang D."/>
            <person name="Ding G."/>
            <person name="Shi L."/>
            <person name="Hou Q."/>
            <person name="Ye Y."/>
            <person name="Xu Y."/>
            <person name="Zhou H."/>
            <person name="Xiong C."/>
            <person name="Li S."/>
            <person name="Yu J."/>
            <person name="Hong S."/>
            <person name="Yu X."/>
            <person name="Zou P."/>
            <person name="Chen C."/>
            <person name="Chang X."/>
            <person name="Wang W."/>
            <person name="Lv Y."/>
            <person name="Sun Y."/>
            <person name="Ma L."/>
            <person name="Shen B."/>
            <person name="Zhu C."/>
        </authorList>
    </citation>
    <scope>NUCLEOTIDE SEQUENCE [LARGE SCALE GENOMIC DNA]</scope>
</reference>
<dbReference type="Proteomes" id="UP000030765">
    <property type="component" value="Unassembled WGS sequence"/>
</dbReference>
<accession>A0A084VE93</accession>
<dbReference type="EMBL" id="KE524775">
    <property type="protein sequence ID" value="KFB36287.1"/>
    <property type="molecule type" value="Genomic_DNA"/>
</dbReference>
<dbReference type="VEuPathDB" id="VectorBase:ASIC003407"/>
<gene>
    <name evidence="1" type="ORF">ZHAS_00003407</name>
</gene>
<name>A0A084VE93_ANOSI</name>
<evidence type="ECO:0000313" key="1">
    <source>
        <dbReference type="EMBL" id="KFB36287.1"/>
    </source>
</evidence>
<sequence>MEPEVLGSASECLVDPITRRATPTCFEYQLSSSPATEDRVSRFRIHPGCGEFDCAPKSFARPSPIEVFVMKWRFWAILRKASHFRPGRQHDDDDDHLLYGAMASGAEREMDGTRLLRAWGMTSSHRTHLDVVGRKWENERN</sequence>
<protein>
    <submittedName>
        <fullName evidence="1 2">DNA-formamidopyrimidine glycosylase</fullName>
    </submittedName>
</protein>
<evidence type="ECO:0000313" key="2">
    <source>
        <dbReference type="EnsemblMetazoa" id="ASIC003407-PA"/>
    </source>
</evidence>